<dbReference type="eggNOG" id="ENOG502SS7R">
    <property type="taxonomic scope" value="Eukaryota"/>
</dbReference>
<sequence>MLRHPRVLLLTLLQLNPLSIRAWIHGRRRTPTLRLAAATKNDDREVQGVSYSSSTVEQHETRPRYPAGEIVGATGKIGSYILSRLNEPLSPSDAMRNEGFPQSLNAAAIPRGLSPGCLSPDGTPIYACVPSTALHSVWTATAPYRRRDIVYLCNCIPSRHLAFVNSSDDVTVGILHFGISFDDSVNERPNPKLNTSPGSPETILHGRHALAVARLLEDDGIPVKVASEWNEVQSAAAKKIAWSSLMWLLCHEHADPIPVKEVHATKAGLLKQLVEEIHPALTILANESGTVEGSSMDTVAEVMDYLESYSMSINGGNVVPSKRLALDELHERNGLLLSLVSDEGQGRHSSLLRQVAGSNYKGLGAREKSSRDDPLPIQLSSSNLSFLFTKQHQGEKCISVTAKTAVVVGAGMIGSSIAYHLAKEQGMNVTVLDRRTNLLPTRDEETVDPGTATSSSFSWLNSNNKSPMSYGQLNSLGMEVWRRHDLLKDLPNWCGSLIRTKRRLSHADPYYSCIGPLTSEDASRIEKGVDWNMTIDDEDAQYYFFPEEGHVDPVASVKRIRIAAQDLGVTFIEGANITKLLRSSLGTVNGLRYSNDDNQCNQILADRVVIAAGANSSDPLLGLGGNKLPMLYQPGRLAFARTKVDEGSIESLQRMFIDTFSNCHILRRGGSIVVGGGRLVFGGDDDILLKCSGDNKVPDAADFDSKQASSMIETAAKQIAPFDLLSYKVEGIIGANRPMPADGLPVIGYAEPCLYVAVMHSGMTLGLLAGELAAFEVGKFQASEGNGFEILDEYRPSRFN</sequence>
<dbReference type="Pfam" id="PF01266">
    <property type="entry name" value="DAO"/>
    <property type="match status" value="1"/>
</dbReference>
<name>K0T1X3_THAOC</name>
<evidence type="ECO:0000256" key="2">
    <source>
        <dbReference type="SAM" id="SignalP"/>
    </source>
</evidence>
<dbReference type="OrthoDB" id="46857at2759"/>
<feature type="chain" id="PRO_5003838178" description="FAD dependent oxidoreductase domain-containing protein" evidence="2">
    <location>
        <begin position="23"/>
        <end position="800"/>
    </location>
</feature>
<evidence type="ECO:0000313" key="5">
    <source>
        <dbReference type="Proteomes" id="UP000266841"/>
    </source>
</evidence>
<evidence type="ECO:0000259" key="3">
    <source>
        <dbReference type="Pfam" id="PF01266"/>
    </source>
</evidence>
<dbReference type="Gene3D" id="3.50.50.60">
    <property type="entry name" value="FAD/NAD(P)-binding domain"/>
    <property type="match status" value="1"/>
</dbReference>
<dbReference type="Gene3D" id="3.30.9.10">
    <property type="entry name" value="D-Amino Acid Oxidase, subunit A, domain 2"/>
    <property type="match status" value="1"/>
</dbReference>
<feature type="domain" description="FAD dependent oxidoreductase" evidence="3">
    <location>
        <begin position="405"/>
        <end position="774"/>
    </location>
</feature>
<gene>
    <name evidence="4" type="ORF">THAOC_11766</name>
</gene>
<dbReference type="GO" id="GO:0016491">
    <property type="term" value="F:oxidoreductase activity"/>
    <property type="evidence" value="ECO:0007669"/>
    <property type="project" value="UniProtKB-KW"/>
</dbReference>
<accession>K0T1X3</accession>
<keyword evidence="5" id="KW-1185">Reference proteome</keyword>
<dbReference type="PANTHER" id="PTHR13847:SF289">
    <property type="entry name" value="GLYCINE OXIDASE"/>
    <property type="match status" value="1"/>
</dbReference>
<keyword evidence="1" id="KW-0560">Oxidoreductase</keyword>
<dbReference type="InterPro" id="IPR036188">
    <property type="entry name" value="FAD/NAD-bd_sf"/>
</dbReference>
<dbReference type="SUPFAM" id="SSF51905">
    <property type="entry name" value="FAD/NAD(P)-binding domain"/>
    <property type="match status" value="1"/>
</dbReference>
<comment type="caution">
    <text evidence="4">The sequence shown here is derived from an EMBL/GenBank/DDBJ whole genome shotgun (WGS) entry which is preliminary data.</text>
</comment>
<dbReference type="Proteomes" id="UP000266841">
    <property type="component" value="Unassembled WGS sequence"/>
</dbReference>
<protein>
    <recommendedName>
        <fullName evidence="3">FAD dependent oxidoreductase domain-containing protein</fullName>
    </recommendedName>
</protein>
<dbReference type="PANTHER" id="PTHR13847">
    <property type="entry name" value="SARCOSINE DEHYDROGENASE-RELATED"/>
    <property type="match status" value="1"/>
</dbReference>
<organism evidence="4 5">
    <name type="scientific">Thalassiosira oceanica</name>
    <name type="common">Marine diatom</name>
    <dbReference type="NCBI Taxonomy" id="159749"/>
    <lineage>
        <taxon>Eukaryota</taxon>
        <taxon>Sar</taxon>
        <taxon>Stramenopiles</taxon>
        <taxon>Ochrophyta</taxon>
        <taxon>Bacillariophyta</taxon>
        <taxon>Coscinodiscophyceae</taxon>
        <taxon>Thalassiosirophycidae</taxon>
        <taxon>Thalassiosirales</taxon>
        <taxon>Thalassiosiraceae</taxon>
        <taxon>Thalassiosira</taxon>
    </lineage>
</organism>
<proteinExistence type="predicted"/>
<dbReference type="GO" id="GO:0005737">
    <property type="term" value="C:cytoplasm"/>
    <property type="evidence" value="ECO:0007669"/>
    <property type="project" value="TreeGrafter"/>
</dbReference>
<evidence type="ECO:0000256" key="1">
    <source>
        <dbReference type="ARBA" id="ARBA00023002"/>
    </source>
</evidence>
<dbReference type="OMA" id="IAWSSLM"/>
<dbReference type="InterPro" id="IPR006076">
    <property type="entry name" value="FAD-dep_OxRdtase"/>
</dbReference>
<reference evidence="4 5" key="1">
    <citation type="journal article" date="2012" name="Genome Biol.">
        <title>Genome and low-iron response of an oceanic diatom adapted to chronic iron limitation.</title>
        <authorList>
            <person name="Lommer M."/>
            <person name="Specht M."/>
            <person name="Roy A.S."/>
            <person name="Kraemer L."/>
            <person name="Andreson R."/>
            <person name="Gutowska M.A."/>
            <person name="Wolf J."/>
            <person name="Bergner S.V."/>
            <person name="Schilhabel M.B."/>
            <person name="Klostermeier U.C."/>
            <person name="Beiko R.G."/>
            <person name="Rosenstiel P."/>
            <person name="Hippler M."/>
            <person name="Laroche J."/>
        </authorList>
    </citation>
    <scope>NUCLEOTIDE SEQUENCE [LARGE SCALE GENOMIC DNA]</scope>
    <source>
        <strain evidence="4 5">CCMP1005</strain>
    </source>
</reference>
<keyword evidence="2" id="KW-0732">Signal</keyword>
<feature type="signal peptide" evidence="2">
    <location>
        <begin position="1"/>
        <end position="22"/>
    </location>
</feature>
<evidence type="ECO:0000313" key="4">
    <source>
        <dbReference type="EMBL" id="EJK67231.1"/>
    </source>
</evidence>
<dbReference type="EMBL" id="AGNL01013489">
    <property type="protein sequence ID" value="EJK67231.1"/>
    <property type="molecule type" value="Genomic_DNA"/>
</dbReference>
<dbReference type="AlphaFoldDB" id="K0T1X3"/>